<gene>
    <name evidence="1" type="ORF">DACRYDRAFT_106815</name>
</gene>
<name>M5FXK8_DACPD</name>
<dbReference type="Proteomes" id="UP000030653">
    <property type="component" value="Unassembled WGS sequence"/>
</dbReference>
<dbReference type="AlphaFoldDB" id="M5FXK8"/>
<reference evidence="1 2" key="1">
    <citation type="journal article" date="2012" name="Science">
        <title>The Paleozoic origin of enzymatic lignin decomposition reconstructed from 31 fungal genomes.</title>
        <authorList>
            <person name="Floudas D."/>
            <person name="Binder M."/>
            <person name="Riley R."/>
            <person name="Barry K."/>
            <person name="Blanchette R.A."/>
            <person name="Henrissat B."/>
            <person name="Martinez A.T."/>
            <person name="Otillar R."/>
            <person name="Spatafora J.W."/>
            <person name="Yadav J.S."/>
            <person name="Aerts A."/>
            <person name="Benoit I."/>
            <person name="Boyd A."/>
            <person name="Carlson A."/>
            <person name="Copeland A."/>
            <person name="Coutinho P.M."/>
            <person name="de Vries R.P."/>
            <person name="Ferreira P."/>
            <person name="Findley K."/>
            <person name="Foster B."/>
            <person name="Gaskell J."/>
            <person name="Glotzer D."/>
            <person name="Gorecki P."/>
            <person name="Heitman J."/>
            <person name="Hesse C."/>
            <person name="Hori C."/>
            <person name="Igarashi K."/>
            <person name="Jurgens J.A."/>
            <person name="Kallen N."/>
            <person name="Kersten P."/>
            <person name="Kohler A."/>
            <person name="Kuees U."/>
            <person name="Kumar T.K.A."/>
            <person name="Kuo A."/>
            <person name="LaButti K."/>
            <person name="Larrondo L.F."/>
            <person name="Lindquist E."/>
            <person name="Ling A."/>
            <person name="Lombard V."/>
            <person name="Lucas S."/>
            <person name="Lundell T."/>
            <person name="Martin R."/>
            <person name="McLaughlin D.J."/>
            <person name="Morgenstern I."/>
            <person name="Morin E."/>
            <person name="Murat C."/>
            <person name="Nagy L.G."/>
            <person name="Nolan M."/>
            <person name="Ohm R.A."/>
            <person name="Patyshakuliyeva A."/>
            <person name="Rokas A."/>
            <person name="Ruiz-Duenas F.J."/>
            <person name="Sabat G."/>
            <person name="Salamov A."/>
            <person name="Samejima M."/>
            <person name="Schmutz J."/>
            <person name="Slot J.C."/>
            <person name="St John F."/>
            <person name="Stenlid J."/>
            <person name="Sun H."/>
            <person name="Sun S."/>
            <person name="Syed K."/>
            <person name="Tsang A."/>
            <person name="Wiebenga A."/>
            <person name="Young D."/>
            <person name="Pisabarro A."/>
            <person name="Eastwood D.C."/>
            <person name="Martin F."/>
            <person name="Cullen D."/>
            <person name="Grigoriev I.V."/>
            <person name="Hibbett D.S."/>
        </authorList>
    </citation>
    <scope>NUCLEOTIDE SEQUENCE [LARGE SCALE GENOMIC DNA]</scope>
    <source>
        <strain evidence="1 2">DJM-731 SS1</strain>
    </source>
</reference>
<accession>M5FXK8</accession>
<dbReference type="GeneID" id="63683403"/>
<dbReference type="EMBL" id="JH795861">
    <property type="protein sequence ID" value="EJU02756.1"/>
    <property type="molecule type" value="Genomic_DNA"/>
</dbReference>
<organism evidence="1 2">
    <name type="scientific">Dacryopinax primogenitus (strain DJM 731)</name>
    <name type="common">Brown rot fungus</name>
    <dbReference type="NCBI Taxonomy" id="1858805"/>
    <lineage>
        <taxon>Eukaryota</taxon>
        <taxon>Fungi</taxon>
        <taxon>Dikarya</taxon>
        <taxon>Basidiomycota</taxon>
        <taxon>Agaricomycotina</taxon>
        <taxon>Dacrymycetes</taxon>
        <taxon>Dacrymycetales</taxon>
        <taxon>Dacrymycetaceae</taxon>
        <taxon>Dacryopinax</taxon>
    </lineage>
</organism>
<protein>
    <submittedName>
        <fullName evidence="1">Uncharacterized protein</fullName>
    </submittedName>
</protein>
<dbReference type="OrthoDB" id="3253416at2759"/>
<dbReference type="HOGENOM" id="CLU_2621978_0_0_1"/>
<dbReference type="RefSeq" id="XP_040629650.1">
    <property type="nucleotide sequence ID" value="XM_040768341.1"/>
</dbReference>
<proteinExistence type="predicted"/>
<evidence type="ECO:0000313" key="2">
    <source>
        <dbReference type="Proteomes" id="UP000030653"/>
    </source>
</evidence>
<keyword evidence="2" id="KW-1185">Reference proteome</keyword>
<evidence type="ECO:0000313" key="1">
    <source>
        <dbReference type="EMBL" id="EJU02756.1"/>
    </source>
</evidence>
<sequence length="78" mass="8704">MLDAKITGATKGKHKSMAYKSFSGDMEDKFHLTIHGWPLDTITNPSDIKNVPQLAKVHEALKDGKCFFHKMTAAELQC</sequence>